<comment type="similarity">
    <text evidence="5">Belongs to the peptidase S1 family. CLIP subfamily.</text>
</comment>
<dbReference type="PROSITE" id="PS00135">
    <property type="entry name" value="TRYPSIN_SER"/>
    <property type="match status" value="1"/>
</dbReference>
<dbReference type="GO" id="GO:0004252">
    <property type="term" value="F:serine-type endopeptidase activity"/>
    <property type="evidence" value="ECO:0007669"/>
    <property type="project" value="InterPro"/>
</dbReference>
<dbReference type="InterPro" id="IPR043504">
    <property type="entry name" value="Peptidase_S1_PA_chymotrypsin"/>
</dbReference>
<dbReference type="CDD" id="cd00190">
    <property type="entry name" value="Tryp_SPc"/>
    <property type="match status" value="1"/>
</dbReference>
<dbReference type="InterPro" id="IPR018114">
    <property type="entry name" value="TRYPSIN_HIS"/>
</dbReference>
<evidence type="ECO:0000256" key="2">
    <source>
        <dbReference type="ARBA" id="ARBA00022801"/>
    </source>
</evidence>
<dbReference type="FunFam" id="2.40.10.10:FF:000002">
    <property type="entry name" value="Transmembrane protease serine"/>
    <property type="match status" value="1"/>
</dbReference>
<dbReference type="SUPFAM" id="SSF50494">
    <property type="entry name" value="Trypsin-like serine proteases"/>
    <property type="match status" value="1"/>
</dbReference>
<evidence type="ECO:0000256" key="1">
    <source>
        <dbReference type="ARBA" id="ARBA00022670"/>
    </source>
</evidence>
<feature type="signal peptide" evidence="7">
    <location>
        <begin position="1"/>
        <end position="20"/>
    </location>
</feature>
<feature type="chain" id="PRO_5026951690" evidence="7">
    <location>
        <begin position="21"/>
        <end position="257"/>
    </location>
</feature>
<dbReference type="InterPro" id="IPR001254">
    <property type="entry name" value="Trypsin_dom"/>
</dbReference>
<dbReference type="PANTHER" id="PTHR24276">
    <property type="entry name" value="POLYSERASE-RELATED"/>
    <property type="match status" value="1"/>
</dbReference>
<dbReference type="Proteomes" id="UP000504631">
    <property type="component" value="Unplaced"/>
</dbReference>
<accession>A0A6J3JSZ1</accession>
<dbReference type="Pfam" id="PF00089">
    <property type="entry name" value="Trypsin"/>
    <property type="match status" value="1"/>
</dbReference>
<dbReference type="PROSITE" id="PS00134">
    <property type="entry name" value="TRYPSIN_HIS"/>
    <property type="match status" value="1"/>
</dbReference>
<evidence type="ECO:0000256" key="4">
    <source>
        <dbReference type="ARBA" id="ARBA00023157"/>
    </source>
</evidence>
<protein>
    <submittedName>
        <fullName evidence="10">Trypsin-7-like</fullName>
    </submittedName>
</protein>
<dbReference type="FunFam" id="2.40.10.10:FF:000068">
    <property type="entry name" value="transmembrane protease serine 2"/>
    <property type="match status" value="1"/>
</dbReference>
<keyword evidence="1 6" id="KW-0645">Protease</keyword>
<feature type="domain" description="Peptidase S1" evidence="8">
    <location>
        <begin position="29"/>
        <end position="257"/>
    </location>
</feature>
<keyword evidence="3 6" id="KW-0720">Serine protease</keyword>
<dbReference type="SMART" id="SM00020">
    <property type="entry name" value="Tryp_SPc"/>
    <property type="match status" value="1"/>
</dbReference>
<reference evidence="10" key="1">
    <citation type="submission" date="2025-08" db="UniProtKB">
        <authorList>
            <consortium name="RefSeq"/>
        </authorList>
    </citation>
    <scope>IDENTIFICATION</scope>
    <source>
        <tissue evidence="10">Muscle</tissue>
    </source>
</reference>
<proteinExistence type="inferred from homology"/>
<dbReference type="AlphaFoldDB" id="A0A6J3JSZ1"/>
<dbReference type="InterPro" id="IPR033116">
    <property type="entry name" value="TRYPSIN_SER"/>
</dbReference>
<gene>
    <name evidence="10" type="primary">LOC117230482</name>
</gene>
<dbReference type="RefSeq" id="XP_033343907.1">
    <property type="nucleotide sequence ID" value="XM_033488016.1"/>
</dbReference>
<dbReference type="PROSITE" id="PS50240">
    <property type="entry name" value="TRYPSIN_DOM"/>
    <property type="match status" value="1"/>
</dbReference>
<evidence type="ECO:0000256" key="5">
    <source>
        <dbReference type="ARBA" id="ARBA00024195"/>
    </source>
</evidence>
<dbReference type="Gene3D" id="2.40.10.10">
    <property type="entry name" value="Trypsin-like serine proteases"/>
    <property type="match status" value="1"/>
</dbReference>
<evidence type="ECO:0000313" key="10">
    <source>
        <dbReference type="RefSeq" id="XP_033343907.1"/>
    </source>
</evidence>
<name>A0A6J3JSZ1_9HYME</name>
<evidence type="ECO:0000256" key="6">
    <source>
        <dbReference type="RuleBase" id="RU363034"/>
    </source>
</evidence>
<dbReference type="GO" id="GO:0006508">
    <property type="term" value="P:proteolysis"/>
    <property type="evidence" value="ECO:0007669"/>
    <property type="project" value="UniProtKB-KW"/>
</dbReference>
<keyword evidence="7" id="KW-0732">Signal</keyword>
<dbReference type="InterPro" id="IPR001314">
    <property type="entry name" value="Peptidase_S1A"/>
</dbReference>
<keyword evidence="2 6" id="KW-0378">Hydrolase</keyword>
<dbReference type="InterPro" id="IPR009003">
    <property type="entry name" value="Peptidase_S1_PA"/>
</dbReference>
<dbReference type="KEGG" id="bvk:117230482"/>
<dbReference type="PRINTS" id="PR00722">
    <property type="entry name" value="CHYMOTRYPSIN"/>
</dbReference>
<evidence type="ECO:0000256" key="3">
    <source>
        <dbReference type="ARBA" id="ARBA00022825"/>
    </source>
</evidence>
<evidence type="ECO:0000259" key="8">
    <source>
        <dbReference type="PROSITE" id="PS50240"/>
    </source>
</evidence>
<keyword evidence="9" id="KW-1185">Reference proteome</keyword>
<keyword evidence="4" id="KW-1015">Disulfide bond</keyword>
<evidence type="ECO:0000313" key="9">
    <source>
        <dbReference type="Proteomes" id="UP000504631"/>
    </source>
</evidence>
<organism evidence="9 10">
    <name type="scientific">Bombus vosnesenskii</name>
    <dbReference type="NCBI Taxonomy" id="207650"/>
    <lineage>
        <taxon>Eukaryota</taxon>
        <taxon>Metazoa</taxon>
        <taxon>Ecdysozoa</taxon>
        <taxon>Arthropoda</taxon>
        <taxon>Hexapoda</taxon>
        <taxon>Insecta</taxon>
        <taxon>Pterygota</taxon>
        <taxon>Neoptera</taxon>
        <taxon>Endopterygota</taxon>
        <taxon>Hymenoptera</taxon>
        <taxon>Apocrita</taxon>
        <taxon>Aculeata</taxon>
        <taxon>Apoidea</taxon>
        <taxon>Anthophila</taxon>
        <taxon>Apidae</taxon>
        <taxon>Bombus</taxon>
        <taxon>Pyrobombus</taxon>
    </lineage>
</organism>
<dbReference type="GeneID" id="117230482"/>
<evidence type="ECO:0000256" key="7">
    <source>
        <dbReference type="SAM" id="SignalP"/>
    </source>
</evidence>
<dbReference type="PANTHER" id="PTHR24276:SF91">
    <property type="entry name" value="AT26814P-RELATED"/>
    <property type="match status" value="1"/>
</dbReference>
<sequence length="257" mass="28254">MNELLFCAIPLLLLGSKTRGQELPAVDRIVDGAPINITEVPYMLSYRANNEHACGAGIINREWGVTAAHCVVPFIDNPEFSITVRSGSSKFDTGGVIHNVTTLTYHENYDEGNNDYDIAVFKVHPPFEFNNATQPVKLPEGSETVDTNWGLIAGWGYFIDFDPVLSETLQYVIVPKMKREKCMADYKGKYEVTERQVCYGFSEGGKDSCKGDSGGPLVNKGIMIGITSWGPDCGGSHEPGVYTDVIGLAEWIKNKTM</sequence>
<dbReference type="InterPro" id="IPR050430">
    <property type="entry name" value="Peptidase_S1"/>
</dbReference>